<dbReference type="EMBL" id="JAKELL010000057">
    <property type="protein sequence ID" value="KAH8986157.1"/>
    <property type="molecule type" value="Genomic_DNA"/>
</dbReference>
<comment type="caution">
    <text evidence="1">The sequence shown here is derived from an EMBL/GenBank/DDBJ whole genome shotgun (WGS) entry which is preliminary data.</text>
</comment>
<keyword evidence="2" id="KW-1185">Reference proteome</keyword>
<sequence>MQRSIPTPLFFSLCTAAPPPTSRSDALPFARERRHVEVPYEVPSIYAVAYMVQSRFGVYRCAVVREPGVEERWTRGAVAIMSITAGCVAYDARSLHGERASVGEAGTEAETVRLPRLENASTMCSKKVLSSPGV</sequence>
<proteinExistence type="predicted"/>
<reference evidence="1" key="1">
    <citation type="submission" date="2022-01" db="EMBL/GenBank/DDBJ databases">
        <title>Comparative genomics reveals a dynamic genome evolution in the ectomycorrhizal milk-cap (Lactarius) mushrooms.</title>
        <authorList>
            <consortium name="DOE Joint Genome Institute"/>
            <person name="Lebreton A."/>
            <person name="Tang N."/>
            <person name="Kuo A."/>
            <person name="LaButti K."/>
            <person name="Drula E."/>
            <person name="Barry K."/>
            <person name="Clum A."/>
            <person name="Lipzen A."/>
            <person name="Mousain D."/>
            <person name="Ng V."/>
            <person name="Wang R."/>
            <person name="Wang X."/>
            <person name="Dai Y."/>
            <person name="Henrissat B."/>
            <person name="Grigoriev I.V."/>
            <person name="Guerin-Laguette A."/>
            <person name="Yu F."/>
            <person name="Martin F.M."/>
        </authorList>
    </citation>
    <scope>NUCLEOTIDE SEQUENCE</scope>
    <source>
        <strain evidence="1">QP</strain>
    </source>
</reference>
<name>A0AAD4LG50_9AGAM</name>
<dbReference type="AlphaFoldDB" id="A0AAD4LG50"/>
<protein>
    <submittedName>
        <fullName evidence="1">Uncharacterized protein</fullName>
    </submittedName>
</protein>
<evidence type="ECO:0000313" key="2">
    <source>
        <dbReference type="Proteomes" id="UP001201163"/>
    </source>
</evidence>
<dbReference type="Proteomes" id="UP001201163">
    <property type="component" value="Unassembled WGS sequence"/>
</dbReference>
<organism evidence="1 2">
    <name type="scientific">Lactarius akahatsu</name>
    <dbReference type="NCBI Taxonomy" id="416441"/>
    <lineage>
        <taxon>Eukaryota</taxon>
        <taxon>Fungi</taxon>
        <taxon>Dikarya</taxon>
        <taxon>Basidiomycota</taxon>
        <taxon>Agaricomycotina</taxon>
        <taxon>Agaricomycetes</taxon>
        <taxon>Russulales</taxon>
        <taxon>Russulaceae</taxon>
        <taxon>Lactarius</taxon>
    </lineage>
</organism>
<evidence type="ECO:0000313" key="1">
    <source>
        <dbReference type="EMBL" id="KAH8986157.1"/>
    </source>
</evidence>
<accession>A0AAD4LG50</accession>
<gene>
    <name evidence="1" type="ORF">EDB92DRAFT_1881046</name>
</gene>